<feature type="region of interest" description="Disordered" evidence="1">
    <location>
        <begin position="63"/>
        <end position="91"/>
    </location>
</feature>
<accession>A0A2P4XH39</accession>
<dbReference type="Proteomes" id="UP000237271">
    <property type="component" value="Unassembled WGS sequence"/>
</dbReference>
<dbReference type="OrthoDB" id="120898at2759"/>
<gene>
    <name evidence="2" type="ORF">PHPALM_19556</name>
</gene>
<sequence length="91" mass="10456">MKGLFLSKERRRSTTEVPAKKSAFYRQFVEARAFVNTAANDGIPHRHCEQVSHSAICTTHHINKHSHTTEDERAYPLRTPHEHTQQPQVPA</sequence>
<proteinExistence type="predicted"/>
<comment type="caution">
    <text evidence="2">The sequence shown here is derived from an EMBL/GenBank/DDBJ whole genome shotgun (WGS) entry which is preliminary data.</text>
</comment>
<reference evidence="2 3" key="1">
    <citation type="journal article" date="2017" name="Genome Biol. Evol.">
        <title>Phytophthora megakarya and P. palmivora, closely related causal agents of cacao black pod rot, underwent increases in genome sizes and gene numbers by different mechanisms.</title>
        <authorList>
            <person name="Ali S.S."/>
            <person name="Shao J."/>
            <person name="Lary D.J."/>
            <person name="Kronmiller B."/>
            <person name="Shen D."/>
            <person name="Strem M.D."/>
            <person name="Amoako-Attah I."/>
            <person name="Akrofi A.Y."/>
            <person name="Begoude B.A."/>
            <person name="Ten Hoopen G.M."/>
            <person name="Coulibaly K."/>
            <person name="Kebe B.I."/>
            <person name="Melnick R.L."/>
            <person name="Guiltinan M.J."/>
            <person name="Tyler B.M."/>
            <person name="Meinhardt L.W."/>
            <person name="Bailey B.A."/>
        </authorList>
    </citation>
    <scope>NUCLEOTIDE SEQUENCE [LARGE SCALE GENOMIC DNA]</scope>
    <source>
        <strain evidence="3">sbr112.9</strain>
    </source>
</reference>
<dbReference type="EMBL" id="NCKW01011040">
    <property type="protein sequence ID" value="POM64865.1"/>
    <property type="molecule type" value="Genomic_DNA"/>
</dbReference>
<evidence type="ECO:0000313" key="3">
    <source>
        <dbReference type="Proteomes" id="UP000237271"/>
    </source>
</evidence>
<organism evidence="2 3">
    <name type="scientific">Phytophthora palmivora</name>
    <dbReference type="NCBI Taxonomy" id="4796"/>
    <lineage>
        <taxon>Eukaryota</taxon>
        <taxon>Sar</taxon>
        <taxon>Stramenopiles</taxon>
        <taxon>Oomycota</taxon>
        <taxon>Peronosporomycetes</taxon>
        <taxon>Peronosporales</taxon>
        <taxon>Peronosporaceae</taxon>
        <taxon>Phytophthora</taxon>
    </lineage>
</organism>
<evidence type="ECO:0000256" key="1">
    <source>
        <dbReference type="SAM" id="MobiDB-lite"/>
    </source>
</evidence>
<dbReference type="AlphaFoldDB" id="A0A2P4XH39"/>
<protein>
    <submittedName>
        <fullName evidence="2">Uncharacterized protein</fullName>
    </submittedName>
</protein>
<feature type="compositionally biased region" description="Basic and acidic residues" evidence="1">
    <location>
        <begin position="67"/>
        <end position="84"/>
    </location>
</feature>
<keyword evidence="3" id="KW-1185">Reference proteome</keyword>
<evidence type="ECO:0000313" key="2">
    <source>
        <dbReference type="EMBL" id="POM64865.1"/>
    </source>
</evidence>
<name>A0A2P4XH39_9STRA</name>